<dbReference type="HAMAP" id="MF_00997">
    <property type="entry name" value="Protease_BepA"/>
    <property type="match status" value="1"/>
</dbReference>
<dbReference type="EMBL" id="JBHSGB010000017">
    <property type="protein sequence ID" value="MFC4656707.1"/>
    <property type="molecule type" value="Genomic_DNA"/>
</dbReference>
<evidence type="ECO:0000256" key="4">
    <source>
        <dbReference type="ARBA" id="ARBA00022764"/>
    </source>
</evidence>
<evidence type="ECO:0000313" key="10">
    <source>
        <dbReference type="EMBL" id="MFC4656707.1"/>
    </source>
</evidence>
<feature type="binding site" evidence="8">
    <location>
        <position position="202"/>
    </location>
    <ligand>
        <name>Zn(2+)</name>
        <dbReference type="ChEBI" id="CHEBI:29105"/>
        <note>catalytic</note>
    </ligand>
</feature>
<dbReference type="Proteomes" id="UP001595962">
    <property type="component" value="Unassembled WGS sequence"/>
</dbReference>
<evidence type="ECO:0000313" key="11">
    <source>
        <dbReference type="Proteomes" id="UP001595962"/>
    </source>
</evidence>
<keyword evidence="4 8" id="KW-0574">Periplasm</keyword>
<dbReference type="Pfam" id="PF01435">
    <property type="entry name" value="Peptidase_M48"/>
    <property type="match status" value="1"/>
</dbReference>
<proteinExistence type="inferred from homology"/>
<dbReference type="RefSeq" id="WP_377336023.1">
    <property type="nucleotide sequence ID" value="NZ_JBHSGB010000017.1"/>
</dbReference>
<keyword evidence="2 8" id="KW-0479">Metal-binding</keyword>
<dbReference type="Gene3D" id="1.25.40.10">
    <property type="entry name" value="Tetratricopeptide repeat domain"/>
    <property type="match status" value="1"/>
</dbReference>
<dbReference type="EC" id="3.4.-.-" evidence="8"/>
<sequence precursor="true">MIQVAVSSLKKPAFWAGLALSVLSSVTAQANTTLPDIGGSAFSTLTPDTEKQLGDVMMRQTKSQLPMVYDPLLDEYLNSLGNQMVAKAQDVKFPFRFYWVNDKNINAFATLGGNIVSHTGTLAVSDTESEFASVIAHEISHVTQRHIARSVEARSQNAPLTLAALLGSIILATVNPEAGMAGIMATQGAAQQSAINFTRANEQEADRIGIQLMADSGYDPYAVPEFFNKLAERSRFANAQLAFLYTHPLSQARVADSRLRAEQFQKRFVADSPDYALTKARVLARYHYGIKDAEAIFLKRLSSPGGNTKANQYGLALAYFDGKKVKEAEQIVLKLRQQEPDNLYYIDLYSDILIAKGQYDDAMTMLEQQYQLKPNNQVITLNYANAAIQGKSYRLALHLLRNLLYYRSDIFPAYEMIADTYKAMEDYPRYYEARADMYYQLAIYPKAIDDLNEALNHLAPENQLENRRLEAKKKQWQTELNRLKRL</sequence>
<keyword evidence="5 8" id="KW-0378">Hydrolase</keyword>
<dbReference type="SUPFAM" id="SSF48452">
    <property type="entry name" value="TPR-like"/>
    <property type="match status" value="1"/>
</dbReference>
<comment type="similarity">
    <text evidence="8">Belongs to the peptidase M48 family. BepA subfamily.</text>
</comment>
<feature type="binding site" evidence="8">
    <location>
        <position position="137"/>
    </location>
    <ligand>
        <name>Zn(2+)</name>
        <dbReference type="ChEBI" id="CHEBI:29105"/>
        <note>catalytic</note>
    </ligand>
</feature>
<comment type="caution">
    <text evidence="10">The sequence shown here is derived from an EMBL/GenBank/DDBJ whole genome shotgun (WGS) entry which is preliminary data.</text>
</comment>
<evidence type="ECO:0000256" key="6">
    <source>
        <dbReference type="ARBA" id="ARBA00022833"/>
    </source>
</evidence>
<comment type="subcellular location">
    <subcellularLocation>
        <location evidence="8">Periplasm</location>
    </subcellularLocation>
</comment>
<organism evidence="10 11">
    <name type="scientific">Rheinheimera marina</name>
    <dbReference type="NCBI Taxonomy" id="1774958"/>
    <lineage>
        <taxon>Bacteria</taxon>
        <taxon>Pseudomonadati</taxon>
        <taxon>Pseudomonadota</taxon>
        <taxon>Gammaproteobacteria</taxon>
        <taxon>Chromatiales</taxon>
        <taxon>Chromatiaceae</taxon>
        <taxon>Rheinheimera</taxon>
    </lineage>
</organism>
<dbReference type="InterPro" id="IPR001915">
    <property type="entry name" value="Peptidase_M48"/>
</dbReference>
<comment type="cofactor">
    <cofactor evidence="8">
        <name>Zn(2+)</name>
        <dbReference type="ChEBI" id="CHEBI:29105"/>
    </cofactor>
    <text evidence="8">Binds 1 zinc ion per subunit.</text>
</comment>
<feature type="binding site" evidence="8">
    <location>
        <position position="141"/>
    </location>
    <ligand>
        <name>Zn(2+)</name>
        <dbReference type="ChEBI" id="CHEBI:29105"/>
        <note>catalytic</note>
    </ligand>
</feature>
<dbReference type="PANTHER" id="PTHR22726:SF1">
    <property type="entry name" value="METALLOENDOPEPTIDASE OMA1, MITOCHONDRIAL"/>
    <property type="match status" value="1"/>
</dbReference>
<evidence type="ECO:0000256" key="5">
    <source>
        <dbReference type="ARBA" id="ARBA00022801"/>
    </source>
</evidence>
<evidence type="ECO:0000256" key="1">
    <source>
        <dbReference type="ARBA" id="ARBA00022670"/>
    </source>
</evidence>
<comment type="function">
    <text evidence="8">Functions as both a chaperone and a metalloprotease. Maintains the integrity of the outer membrane by promoting either the assembly or the elimination of outer membrane proteins, depending on their folding state.</text>
</comment>
<keyword evidence="3 8" id="KW-0732">Signal</keyword>
<gene>
    <name evidence="10" type="ORF">ACFO3I_16935</name>
</gene>
<feature type="signal peptide" evidence="8">
    <location>
        <begin position="1"/>
        <end position="30"/>
    </location>
</feature>
<feature type="active site" evidence="8">
    <location>
        <position position="138"/>
    </location>
</feature>
<dbReference type="PANTHER" id="PTHR22726">
    <property type="entry name" value="METALLOENDOPEPTIDASE OMA1"/>
    <property type="match status" value="1"/>
</dbReference>
<evidence type="ECO:0000256" key="8">
    <source>
        <dbReference type="HAMAP-Rule" id="MF_00997"/>
    </source>
</evidence>
<dbReference type="InterPro" id="IPR030873">
    <property type="entry name" value="Protease_BepA"/>
</dbReference>
<keyword evidence="11" id="KW-1185">Reference proteome</keyword>
<evidence type="ECO:0000259" key="9">
    <source>
        <dbReference type="Pfam" id="PF01435"/>
    </source>
</evidence>
<name>A0ABV9JR81_9GAMM</name>
<dbReference type="Pfam" id="PF14559">
    <property type="entry name" value="TPR_19"/>
    <property type="match status" value="1"/>
</dbReference>
<evidence type="ECO:0000256" key="3">
    <source>
        <dbReference type="ARBA" id="ARBA00022729"/>
    </source>
</evidence>
<feature type="chain" id="PRO_5044936172" description="Putative beta-barrel assembly-enhancing protease" evidence="8">
    <location>
        <begin position="31"/>
        <end position="486"/>
    </location>
</feature>
<evidence type="ECO:0000256" key="7">
    <source>
        <dbReference type="ARBA" id="ARBA00023049"/>
    </source>
</evidence>
<protein>
    <recommendedName>
        <fullName evidence="8">Putative beta-barrel assembly-enhancing protease</fullName>
        <ecNumber evidence="8">3.4.-.-</ecNumber>
    </recommendedName>
</protein>
<keyword evidence="6 8" id="KW-0862">Zinc</keyword>
<keyword evidence="1 8" id="KW-0645">Protease</keyword>
<dbReference type="Gene3D" id="3.30.2010.10">
    <property type="entry name" value="Metalloproteases ('zincins'), catalytic domain"/>
    <property type="match status" value="1"/>
</dbReference>
<dbReference type="InterPro" id="IPR011990">
    <property type="entry name" value="TPR-like_helical_dom_sf"/>
</dbReference>
<evidence type="ECO:0000256" key="2">
    <source>
        <dbReference type="ARBA" id="ARBA00022723"/>
    </source>
</evidence>
<keyword evidence="7 8" id="KW-0482">Metalloprotease</keyword>
<feature type="domain" description="Peptidase M48" evidence="9">
    <location>
        <begin position="72"/>
        <end position="256"/>
    </location>
</feature>
<feature type="active site" description="Proton donor" evidence="8">
    <location>
        <position position="206"/>
    </location>
</feature>
<reference evidence="11" key="1">
    <citation type="journal article" date="2019" name="Int. J. Syst. Evol. Microbiol.">
        <title>The Global Catalogue of Microorganisms (GCM) 10K type strain sequencing project: providing services to taxonomists for standard genome sequencing and annotation.</title>
        <authorList>
            <consortium name="The Broad Institute Genomics Platform"/>
            <consortium name="The Broad Institute Genome Sequencing Center for Infectious Disease"/>
            <person name="Wu L."/>
            <person name="Ma J."/>
        </authorList>
    </citation>
    <scope>NUCLEOTIDE SEQUENCE [LARGE SCALE GENOMIC DNA]</scope>
    <source>
        <strain evidence="11">DT28</strain>
    </source>
</reference>
<dbReference type="GO" id="GO:0008237">
    <property type="term" value="F:metallopeptidase activity"/>
    <property type="evidence" value="ECO:0007669"/>
    <property type="project" value="UniProtKB-KW"/>
</dbReference>
<accession>A0ABV9JR81</accession>
<dbReference type="InterPro" id="IPR051156">
    <property type="entry name" value="Mito/Outer_Membr_Metalloprot"/>
</dbReference>